<comment type="caution">
    <text evidence="3">The sequence shown here is derived from an EMBL/GenBank/DDBJ whole genome shotgun (WGS) entry which is preliminary data.</text>
</comment>
<evidence type="ECO:0000256" key="1">
    <source>
        <dbReference type="ARBA" id="ARBA00023125"/>
    </source>
</evidence>
<dbReference type="GO" id="GO:0003677">
    <property type="term" value="F:DNA binding"/>
    <property type="evidence" value="ECO:0007669"/>
    <property type="project" value="UniProtKB-KW"/>
</dbReference>
<dbReference type="OrthoDB" id="10375019at2759"/>
<dbReference type="EMBL" id="PJQL01000091">
    <property type="protein sequence ID" value="RCH99920.1"/>
    <property type="molecule type" value="Genomic_DNA"/>
</dbReference>
<keyword evidence="1" id="KW-0238">DNA-binding</keyword>
<reference evidence="3 4" key="1">
    <citation type="journal article" date="2018" name="G3 (Bethesda)">
        <title>Phylogenetic and Phylogenomic Definition of Rhizopus Species.</title>
        <authorList>
            <person name="Gryganskyi A.P."/>
            <person name="Golan J."/>
            <person name="Dolatabadi S."/>
            <person name="Mondo S."/>
            <person name="Robb S."/>
            <person name="Idnurm A."/>
            <person name="Muszewska A."/>
            <person name="Steczkiewicz K."/>
            <person name="Masonjones S."/>
            <person name="Liao H.L."/>
            <person name="Gajdeczka M.T."/>
            <person name="Anike F."/>
            <person name="Vuek A."/>
            <person name="Anishchenko I.M."/>
            <person name="Voigt K."/>
            <person name="de Hoog G.S."/>
            <person name="Smith M.E."/>
            <person name="Heitman J."/>
            <person name="Vilgalys R."/>
            <person name="Stajich J.E."/>
        </authorList>
    </citation>
    <scope>NUCLEOTIDE SEQUENCE [LARGE SCALE GENOMIC DNA]</scope>
    <source>
        <strain evidence="3 4">CBS 357.93</strain>
    </source>
</reference>
<dbReference type="InterPro" id="IPR010998">
    <property type="entry name" value="Integrase_recombinase_N"/>
</dbReference>
<keyword evidence="4" id="KW-1185">Reference proteome</keyword>
<protein>
    <submittedName>
        <fullName evidence="3">Uncharacterized protein</fullName>
    </submittedName>
</protein>
<sequence>MSRENTPRTSSSDDHGSPSLVNNNLVSFNPTSGSTAANLSVSPRHTNDGIINSMASSTTVKILRLGVLGPFFTQPGQSDTAGFLLRALHLANSSTSTSYKRGQVLFVKWAISHNDPITTFTETHLIDFLAETLEIRDYHGSTIYLFRSAVTHLHQSLTSLRASETMNALIKSLRHHPNRFIDQTSTLGRPFKNYAELI</sequence>
<organism evidence="3 4">
    <name type="scientific">Rhizopus azygosporus</name>
    <name type="common">Rhizopus microsporus var. azygosporus</name>
    <dbReference type="NCBI Taxonomy" id="86630"/>
    <lineage>
        <taxon>Eukaryota</taxon>
        <taxon>Fungi</taxon>
        <taxon>Fungi incertae sedis</taxon>
        <taxon>Mucoromycota</taxon>
        <taxon>Mucoromycotina</taxon>
        <taxon>Mucoromycetes</taxon>
        <taxon>Mucorales</taxon>
        <taxon>Mucorineae</taxon>
        <taxon>Rhizopodaceae</taxon>
        <taxon>Rhizopus</taxon>
    </lineage>
</organism>
<gene>
    <name evidence="3" type="ORF">CU097_015147</name>
</gene>
<dbReference type="Proteomes" id="UP000252139">
    <property type="component" value="Unassembled WGS sequence"/>
</dbReference>
<accession>A0A367KCQ5</accession>
<dbReference type="AlphaFoldDB" id="A0A367KCQ5"/>
<evidence type="ECO:0000256" key="2">
    <source>
        <dbReference type="SAM" id="MobiDB-lite"/>
    </source>
</evidence>
<name>A0A367KCQ5_RHIAZ</name>
<evidence type="ECO:0000313" key="4">
    <source>
        <dbReference type="Proteomes" id="UP000252139"/>
    </source>
</evidence>
<evidence type="ECO:0000313" key="3">
    <source>
        <dbReference type="EMBL" id="RCH99920.1"/>
    </source>
</evidence>
<dbReference type="STRING" id="86630.A0A367KCQ5"/>
<feature type="compositionally biased region" description="Basic and acidic residues" evidence="2">
    <location>
        <begin position="1"/>
        <end position="16"/>
    </location>
</feature>
<feature type="region of interest" description="Disordered" evidence="2">
    <location>
        <begin position="1"/>
        <end position="27"/>
    </location>
</feature>
<proteinExistence type="predicted"/>
<dbReference type="Gene3D" id="1.10.150.130">
    <property type="match status" value="1"/>
</dbReference>